<reference evidence="1" key="1">
    <citation type="submission" date="2021-06" db="EMBL/GenBank/DDBJ databases">
        <title>Comparative genomics, transcriptomics and evolutionary studies reveal genomic signatures of adaptation to plant cell wall in hemibiotrophic fungi.</title>
        <authorList>
            <consortium name="DOE Joint Genome Institute"/>
            <person name="Baroncelli R."/>
            <person name="Diaz J.F."/>
            <person name="Benocci T."/>
            <person name="Peng M."/>
            <person name="Battaglia E."/>
            <person name="Haridas S."/>
            <person name="Andreopoulos W."/>
            <person name="Labutti K."/>
            <person name="Pangilinan J."/>
            <person name="Floch G.L."/>
            <person name="Makela M.R."/>
            <person name="Henrissat B."/>
            <person name="Grigoriev I.V."/>
            <person name="Crouch J.A."/>
            <person name="De Vries R.P."/>
            <person name="Sukno S.A."/>
            <person name="Thon M.R."/>
        </authorList>
    </citation>
    <scope>NUCLEOTIDE SEQUENCE</scope>
    <source>
        <strain evidence="1">CBS 125086</strain>
    </source>
</reference>
<dbReference type="RefSeq" id="XP_060420128.1">
    <property type="nucleotide sequence ID" value="XM_060556508.1"/>
</dbReference>
<comment type="caution">
    <text evidence="1">The sequence shown here is derived from an EMBL/GenBank/DDBJ whole genome shotgun (WGS) entry which is preliminary data.</text>
</comment>
<proteinExistence type="predicted"/>
<dbReference type="Proteomes" id="UP001230504">
    <property type="component" value="Unassembled WGS sequence"/>
</dbReference>
<keyword evidence="2" id="KW-1185">Reference proteome</keyword>
<gene>
    <name evidence="1" type="ORF">LY79DRAFT_535395</name>
</gene>
<evidence type="ECO:0000313" key="2">
    <source>
        <dbReference type="Proteomes" id="UP001230504"/>
    </source>
</evidence>
<dbReference type="GeneID" id="85440748"/>
<accession>A0AAD8VAR8</accession>
<organism evidence="1 2">
    <name type="scientific">Colletotrichum navitas</name>
    <dbReference type="NCBI Taxonomy" id="681940"/>
    <lineage>
        <taxon>Eukaryota</taxon>
        <taxon>Fungi</taxon>
        <taxon>Dikarya</taxon>
        <taxon>Ascomycota</taxon>
        <taxon>Pezizomycotina</taxon>
        <taxon>Sordariomycetes</taxon>
        <taxon>Hypocreomycetidae</taxon>
        <taxon>Glomerellales</taxon>
        <taxon>Glomerellaceae</taxon>
        <taxon>Colletotrichum</taxon>
        <taxon>Colletotrichum graminicola species complex</taxon>
    </lineage>
</organism>
<dbReference type="EMBL" id="JAHLJV010000002">
    <property type="protein sequence ID" value="KAK1599539.1"/>
    <property type="molecule type" value="Genomic_DNA"/>
</dbReference>
<dbReference type="AlphaFoldDB" id="A0AAD8VAR8"/>
<name>A0AAD8VAR8_9PEZI</name>
<sequence length="53" mass="6042">MRSRVNVHIPKNTSETPCLPAPRFMLPGMPVPTQLKKQLNTLPLPPALDRPRW</sequence>
<evidence type="ECO:0000313" key="1">
    <source>
        <dbReference type="EMBL" id="KAK1599539.1"/>
    </source>
</evidence>
<protein>
    <submittedName>
        <fullName evidence="1">Uncharacterized protein</fullName>
    </submittedName>
</protein>